<keyword evidence="4" id="KW-1185">Reference proteome</keyword>
<dbReference type="EMBL" id="JAACJN010000011">
    <property type="protein sequence ID" value="KAF5391235.1"/>
    <property type="molecule type" value="Genomic_DNA"/>
</dbReference>
<keyword evidence="2" id="KW-0472">Membrane</keyword>
<evidence type="ECO:0000256" key="1">
    <source>
        <dbReference type="SAM" id="MobiDB-lite"/>
    </source>
</evidence>
<sequence>MFTPRTKHPHRSASSISTKACYVFIPVCEARHYSHGPRCFSAFLILWFSSSPTPLTLRDSRSGKRGSSLWTTNFFILQFDEIIKFKILRQYLLLRLLVMSLFSLSGMASPIVFRPKSTETDIGEMGFAFESSTPSALETKLELEVDEPHERSPFQAAAFPSLRVKTRLDNRVLRKRENEVGAPTTGVTGQSPDDDTSGQSPNISSTYGNGGSEDSLQSVGATQGAISVESHGSSFLLAPTCGPGNLHTVTPTTTDVPSPSHSHASQFEASTAEDVRIAANFKGSFELILSPALNNAALSPTAETAPSSPTTVGFSAKWPITNEAINQHLACAYEPDNDLMTMRVVAGLIAALLLLYLINVS</sequence>
<name>A0A8H5ME96_9AGAR</name>
<feature type="transmembrane region" description="Helical" evidence="2">
    <location>
        <begin position="92"/>
        <end position="113"/>
    </location>
</feature>
<feature type="transmembrane region" description="Helical" evidence="2">
    <location>
        <begin position="340"/>
        <end position="358"/>
    </location>
</feature>
<protein>
    <submittedName>
        <fullName evidence="3">Uncharacterized protein</fullName>
    </submittedName>
</protein>
<evidence type="ECO:0000256" key="2">
    <source>
        <dbReference type="SAM" id="Phobius"/>
    </source>
</evidence>
<dbReference type="OrthoDB" id="10684663at2759"/>
<feature type="compositionally biased region" description="Polar residues" evidence="1">
    <location>
        <begin position="185"/>
        <end position="220"/>
    </location>
</feature>
<comment type="caution">
    <text evidence="3">The sequence shown here is derived from an EMBL/GenBank/DDBJ whole genome shotgun (WGS) entry which is preliminary data.</text>
</comment>
<keyword evidence="2" id="KW-1133">Transmembrane helix</keyword>
<feature type="compositionally biased region" description="Low complexity" evidence="1">
    <location>
        <begin position="247"/>
        <end position="263"/>
    </location>
</feature>
<feature type="region of interest" description="Disordered" evidence="1">
    <location>
        <begin position="173"/>
        <end position="220"/>
    </location>
</feature>
<dbReference type="AlphaFoldDB" id="A0A8H5ME96"/>
<organism evidence="3 4">
    <name type="scientific">Collybiopsis confluens</name>
    <dbReference type="NCBI Taxonomy" id="2823264"/>
    <lineage>
        <taxon>Eukaryota</taxon>
        <taxon>Fungi</taxon>
        <taxon>Dikarya</taxon>
        <taxon>Basidiomycota</taxon>
        <taxon>Agaricomycotina</taxon>
        <taxon>Agaricomycetes</taxon>
        <taxon>Agaricomycetidae</taxon>
        <taxon>Agaricales</taxon>
        <taxon>Marasmiineae</taxon>
        <taxon>Omphalotaceae</taxon>
        <taxon>Collybiopsis</taxon>
    </lineage>
</organism>
<keyword evidence="2" id="KW-0812">Transmembrane</keyword>
<evidence type="ECO:0000313" key="3">
    <source>
        <dbReference type="EMBL" id="KAF5391235.1"/>
    </source>
</evidence>
<proteinExistence type="predicted"/>
<accession>A0A8H5ME96</accession>
<feature type="region of interest" description="Disordered" evidence="1">
    <location>
        <begin position="246"/>
        <end position="268"/>
    </location>
</feature>
<gene>
    <name evidence="3" type="ORF">D9757_003039</name>
</gene>
<evidence type="ECO:0000313" key="4">
    <source>
        <dbReference type="Proteomes" id="UP000518752"/>
    </source>
</evidence>
<reference evidence="3 4" key="1">
    <citation type="journal article" date="2020" name="ISME J.">
        <title>Uncovering the hidden diversity of litter-decomposition mechanisms in mushroom-forming fungi.</title>
        <authorList>
            <person name="Floudas D."/>
            <person name="Bentzer J."/>
            <person name="Ahren D."/>
            <person name="Johansson T."/>
            <person name="Persson P."/>
            <person name="Tunlid A."/>
        </authorList>
    </citation>
    <scope>NUCLEOTIDE SEQUENCE [LARGE SCALE GENOMIC DNA]</scope>
    <source>
        <strain evidence="3 4">CBS 406.79</strain>
    </source>
</reference>
<dbReference type="Proteomes" id="UP000518752">
    <property type="component" value="Unassembled WGS sequence"/>
</dbReference>